<keyword evidence="3" id="KW-1003">Cell membrane</keyword>
<sequence>MLWRNHTFLLLMTGEVIAGAGMWISIIANLQFMQHMIPSDTVKGLVLMSGLIVSILLSPKAGVTIDRIDKRSIMLWASLVRSLSPLCMLPAIAYSSLTWMVVSLIIMQVSAAFYFPTVQASLPAILSPAELLKANSVYLNIATLSRIGGTALGGILVTAMDLSTLYLFSLGAYLALAVVTRFLQIPPIDARKRQEKVEFREVFTLIKRDHALMVALLNTGLITLFLGGFNLLVLNFSEIQARPDLMGWIYTVEGTSILAGGLLAKRWIGGRNLIAASTLLLFVFALSQYGMSFAESRVMVLASFGLFGFTVAFFFPVTTTIFQRRLEEHQQGRFFSFKGMLDRGFFLVALGTTGVCLDLFGVSGYMIGIGSVTLLMAALTLYYSKRHKLDVRETDEPVAAA</sequence>
<dbReference type="AlphaFoldDB" id="A0A7T5ENU1"/>
<dbReference type="EMBL" id="CP066308">
    <property type="protein sequence ID" value="QQE75986.1"/>
    <property type="molecule type" value="Genomic_DNA"/>
</dbReference>
<keyword evidence="6 7" id="KW-0472">Membrane</keyword>
<dbReference type="InterPro" id="IPR011701">
    <property type="entry name" value="MFS"/>
</dbReference>
<feature type="transmembrane region" description="Helical" evidence="7">
    <location>
        <begin position="366"/>
        <end position="383"/>
    </location>
</feature>
<evidence type="ECO:0000256" key="7">
    <source>
        <dbReference type="SAM" id="Phobius"/>
    </source>
</evidence>
<dbReference type="KEGG" id="bcop:JD108_09030"/>
<keyword evidence="2" id="KW-0813">Transport</keyword>
<keyword evidence="4 7" id="KW-0812">Transmembrane</keyword>
<dbReference type="CDD" id="cd06173">
    <property type="entry name" value="MFS_MefA_like"/>
    <property type="match status" value="1"/>
</dbReference>
<proteinExistence type="predicted"/>
<dbReference type="GO" id="GO:0022857">
    <property type="term" value="F:transmembrane transporter activity"/>
    <property type="evidence" value="ECO:0007669"/>
    <property type="project" value="InterPro"/>
</dbReference>
<feature type="transmembrane region" description="Helical" evidence="7">
    <location>
        <begin position="210"/>
        <end position="233"/>
    </location>
</feature>
<evidence type="ECO:0000256" key="3">
    <source>
        <dbReference type="ARBA" id="ARBA00022475"/>
    </source>
</evidence>
<feature type="transmembrane region" description="Helical" evidence="7">
    <location>
        <begin position="137"/>
        <end position="159"/>
    </location>
</feature>
<dbReference type="Gene3D" id="1.20.1250.20">
    <property type="entry name" value="MFS general substrate transporter like domains"/>
    <property type="match status" value="1"/>
</dbReference>
<dbReference type="RefSeq" id="WP_198829496.1">
    <property type="nucleotide sequence ID" value="NZ_CP066308.1"/>
</dbReference>
<dbReference type="EMBL" id="CP073708">
    <property type="protein sequence ID" value="QUO43012.1"/>
    <property type="molecule type" value="Genomic_DNA"/>
</dbReference>
<feature type="transmembrane region" description="Helical" evidence="7">
    <location>
        <begin position="165"/>
        <end position="183"/>
    </location>
</feature>
<feature type="transmembrane region" description="Helical" evidence="7">
    <location>
        <begin position="343"/>
        <end position="360"/>
    </location>
</feature>
<evidence type="ECO:0000256" key="5">
    <source>
        <dbReference type="ARBA" id="ARBA00022989"/>
    </source>
</evidence>
<evidence type="ECO:0000313" key="11">
    <source>
        <dbReference type="Proteomes" id="UP000677234"/>
    </source>
</evidence>
<evidence type="ECO:0000256" key="6">
    <source>
        <dbReference type="ARBA" id="ARBA00023136"/>
    </source>
</evidence>
<keyword evidence="11" id="KW-1185">Reference proteome</keyword>
<evidence type="ECO:0000256" key="4">
    <source>
        <dbReference type="ARBA" id="ARBA00022692"/>
    </source>
</evidence>
<feature type="transmembrane region" description="Helical" evidence="7">
    <location>
        <begin position="42"/>
        <end position="61"/>
    </location>
</feature>
<dbReference type="PANTHER" id="PTHR43266:SF7">
    <property type="entry name" value="TRANSPORTER, PUTATIVE-RELATED"/>
    <property type="match status" value="1"/>
</dbReference>
<organism evidence="8 10">
    <name type="scientific">Brevibacillus composti</name>
    <dbReference type="NCBI Taxonomy" id="2796470"/>
    <lineage>
        <taxon>Bacteria</taxon>
        <taxon>Bacillati</taxon>
        <taxon>Bacillota</taxon>
        <taxon>Bacilli</taxon>
        <taxon>Bacillales</taxon>
        <taxon>Paenibacillaceae</taxon>
        <taxon>Brevibacillus</taxon>
    </lineage>
</organism>
<feature type="transmembrane region" description="Helical" evidence="7">
    <location>
        <begin position="273"/>
        <end position="292"/>
    </location>
</feature>
<reference evidence="9" key="2">
    <citation type="submission" date="2021-04" db="EMBL/GenBank/DDBJ databases">
        <title>Brevibacillus composti FJAT-54423, complete genome.</title>
        <authorList>
            <person name="Tang R."/>
        </authorList>
    </citation>
    <scope>NUCLEOTIDE SEQUENCE</scope>
    <source>
        <strain evidence="9">FJAT-54424</strain>
    </source>
</reference>
<accession>A0A7T5ENU1</accession>
<dbReference type="Proteomes" id="UP000677234">
    <property type="component" value="Chromosome"/>
</dbReference>
<protein>
    <submittedName>
        <fullName evidence="8">MFS transporter</fullName>
    </submittedName>
</protein>
<evidence type="ECO:0000256" key="1">
    <source>
        <dbReference type="ARBA" id="ARBA00004651"/>
    </source>
</evidence>
<feature type="transmembrane region" description="Helical" evidence="7">
    <location>
        <begin position="7"/>
        <end position="30"/>
    </location>
</feature>
<feature type="transmembrane region" description="Helical" evidence="7">
    <location>
        <begin position="298"/>
        <end position="322"/>
    </location>
</feature>
<evidence type="ECO:0000313" key="10">
    <source>
        <dbReference type="Proteomes" id="UP000595847"/>
    </source>
</evidence>
<evidence type="ECO:0000313" key="9">
    <source>
        <dbReference type="EMBL" id="QUO43012.1"/>
    </source>
</evidence>
<dbReference type="GO" id="GO:0005886">
    <property type="term" value="C:plasma membrane"/>
    <property type="evidence" value="ECO:0007669"/>
    <property type="project" value="UniProtKB-SubCell"/>
</dbReference>
<evidence type="ECO:0000256" key="2">
    <source>
        <dbReference type="ARBA" id="ARBA00022448"/>
    </source>
</evidence>
<evidence type="ECO:0000313" key="8">
    <source>
        <dbReference type="EMBL" id="QQE75986.1"/>
    </source>
</evidence>
<keyword evidence="5 7" id="KW-1133">Transmembrane helix</keyword>
<feature type="transmembrane region" description="Helical" evidence="7">
    <location>
        <begin position="73"/>
        <end position="93"/>
    </location>
</feature>
<dbReference type="Pfam" id="PF07690">
    <property type="entry name" value="MFS_1"/>
    <property type="match status" value="2"/>
</dbReference>
<feature type="transmembrane region" description="Helical" evidence="7">
    <location>
        <begin position="99"/>
        <end position="116"/>
    </location>
</feature>
<comment type="subcellular location">
    <subcellularLocation>
        <location evidence="1">Cell membrane</location>
        <topology evidence="1">Multi-pass membrane protein</topology>
    </subcellularLocation>
</comment>
<dbReference type="Proteomes" id="UP000595847">
    <property type="component" value="Chromosome"/>
</dbReference>
<dbReference type="PANTHER" id="PTHR43266">
    <property type="entry name" value="MACROLIDE-EFFLUX PROTEIN"/>
    <property type="match status" value="1"/>
</dbReference>
<dbReference type="SUPFAM" id="SSF103473">
    <property type="entry name" value="MFS general substrate transporter"/>
    <property type="match status" value="1"/>
</dbReference>
<name>A0A7T5ENU1_9BACL</name>
<gene>
    <name evidence="8" type="ORF">JD108_09030</name>
    <name evidence="9" type="ORF">KDJ56_08710</name>
</gene>
<reference evidence="8 10" key="1">
    <citation type="submission" date="2020-12" db="EMBL/GenBank/DDBJ databases">
        <title>strain FJAT-54423T represents a novel species of the genus Brevibacillus.</title>
        <authorList>
            <person name="Tang R."/>
        </authorList>
    </citation>
    <scope>NUCLEOTIDE SEQUENCE [LARGE SCALE GENOMIC DNA]</scope>
    <source>
        <strain evidence="8 10">FJAT-54423</strain>
    </source>
</reference>
<feature type="transmembrane region" description="Helical" evidence="7">
    <location>
        <begin position="245"/>
        <end position="264"/>
    </location>
</feature>
<dbReference type="InterPro" id="IPR036259">
    <property type="entry name" value="MFS_trans_sf"/>
</dbReference>